<reference evidence="3 4" key="1">
    <citation type="submission" date="2024-11" db="EMBL/GenBank/DDBJ databases">
        <title>A near-complete genome assembly of Cinchona calisaya.</title>
        <authorList>
            <person name="Lian D.C."/>
            <person name="Zhao X.W."/>
            <person name="Wei L."/>
        </authorList>
    </citation>
    <scope>NUCLEOTIDE SEQUENCE [LARGE SCALE GENOMIC DNA]</scope>
    <source>
        <tissue evidence="3">Nenye</tissue>
    </source>
</reference>
<proteinExistence type="predicted"/>
<comment type="caution">
    <text evidence="3">The sequence shown here is derived from an EMBL/GenBank/DDBJ whole genome shotgun (WGS) entry which is preliminary data.</text>
</comment>
<dbReference type="InterPro" id="IPR039182">
    <property type="entry name" value="Pop1"/>
</dbReference>
<sequence length="321" mass="36245">MVTDRSKTQSSSASAPPRTLNVQKFAESRAPELQALHSIVAARLSNNFRSQRNKRRRTTSHDNKRFRKKHKVVGNNSTTHGHGGLLEKDDKGRIPPRRIRRRIELKKNPPTGFSASGDGTKRLRTHVWHAKRFTMSKLWGFYLPIALHGRGKGSRALLKKSKQGVLVHDASYYAPLQLEGPEDLLLSILGKVMVPSPSRNSDQISQNILSGVTYASAMLHHLGSPFAQAVAPVTYMWRQQNPNFDFYDKQQSYASSRRLWIWIHPAAFREGYDVLESACQMMNLNGRSVSCVSLEGELAKLDLIGSRAYLLVQKILHPVTW</sequence>
<organism evidence="3 4">
    <name type="scientific">Cinchona calisaya</name>
    <dbReference type="NCBI Taxonomy" id="153742"/>
    <lineage>
        <taxon>Eukaryota</taxon>
        <taxon>Viridiplantae</taxon>
        <taxon>Streptophyta</taxon>
        <taxon>Embryophyta</taxon>
        <taxon>Tracheophyta</taxon>
        <taxon>Spermatophyta</taxon>
        <taxon>Magnoliopsida</taxon>
        <taxon>eudicotyledons</taxon>
        <taxon>Gunneridae</taxon>
        <taxon>Pentapetalae</taxon>
        <taxon>asterids</taxon>
        <taxon>lamiids</taxon>
        <taxon>Gentianales</taxon>
        <taxon>Rubiaceae</taxon>
        <taxon>Cinchonoideae</taxon>
        <taxon>Cinchoneae</taxon>
        <taxon>Cinchona</taxon>
    </lineage>
</organism>
<gene>
    <name evidence="3" type="ORF">ACH5RR_019946</name>
</gene>
<feature type="region of interest" description="Disordered" evidence="1">
    <location>
        <begin position="1"/>
        <end position="21"/>
    </location>
</feature>
<accession>A0ABD2ZG22</accession>
<dbReference type="PANTHER" id="PTHR22731:SF3">
    <property type="entry name" value="RIBONUCLEASES P_MRP PROTEIN SUBUNIT POP1"/>
    <property type="match status" value="1"/>
</dbReference>
<dbReference type="InterPro" id="IPR009723">
    <property type="entry name" value="Pop1_N"/>
</dbReference>
<dbReference type="EMBL" id="JBJUIK010000009">
    <property type="protein sequence ID" value="KAL3517357.1"/>
    <property type="molecule type" value="Genomic_DNA"/>
</dbReference>
<dbReference type="Pfam" id="PF06978">
    <property type="entry name" value="POP1_N"/>
    <property type="match status" value="1"/>
</dbReference>
<evidence type="ECO:0000313" key="4">
    <source>
        <dbReference type="Proteomes" id="UP001630127"/>
    </source>
</evidence>
<evidence type="ECO:0000256" key="1">
    <source>
        <dbReference type="SAM" id="MobiDB-lite"/>
    </source>
</evidence>
<feature type="domain" description="Pop1 N-terminal" evidence="2">
    <location>
        <begin position="122"/>
        <end position="180"/>
    </location>
</feature>
<name>A0ABD2ZG22_9GENT</name>
<keyword evidence="4" id="KW-1185">Reference proteome</keyword>
<dbReference type="AlphaFoldDB" id="A0ABD2ZG22"/>
<protein>
    <recommendedName>
        <fullName evidence="2">Pop1 N-terminal domain-containing protein</fullName>
    </recommendedName>
</protein>
<feature type="compositionally biased region" description="Basic residues" evidence="1">
    <location>
        <begin position="51"/>
        <end position="72"/>
    </location>
</feature>
<evidence type="ECO:0000313" key="3">
    <source>
        <dbReference type="EMBL" id="KAL3517357.1"/>
    </source>
</evidence>
<evidence type="ECO:0000259" key="2">
    <source>
        <dbReference type="Pfam" id="PF06978"/>
    </source>
</evidence>
<feature type="region of interest" description="Disordered" evidence="1">
    <location>
        <begin position="46"/>
        <end position="92"/>
    </location>
</feature>
<dbReference type="Proteomes" id="UP001630127">
    <property type="component" value="Unassembled WGS sequence"/>
</dbReference>
<dbReference type="PANTHER" id="PTHR22731">
    <property type="entry name" value="RIBONUCLEASES P/MRP PROTEIN SUBUNIT POP1"/>
    <property type="match status" value="1"/>
</dbReference>